<feature type="transmembrane region" description="Helical" evidence="10">
    <location>
        <begin position="44"/>
        <end position="61"/>
    </location>
</feature>
<protein>
    <recommendedName>
        <fullName evidence="10">Elongation of fatty acids protein</fullName>
        <ecNumber evidence="10">2.3.1.-</ecNumber>
    </recommendedName>
</protein>
<comment type="similarity">
    <text evidence="10">Belongs to the ELO family.</text>
</comment>
<evidence type="ECO:0000256" key="10">
    <source>
        <dbReference type="RuleBase" id="RU361115"/>
    </source>
</evidence>
<evidence type="ECO:0000256" key="2">
    <source>
        <dbReference type="ARBA" id="ARBA00022516"/>
    </source>
</evidence>
<keyword evidence="3 10" id="KW-0808">Transferase</keyword>
<feature type="transmembrane region" description="Helical" evidence="10">
    <location>
        <begin position="182"/>
        <end position="201"/>
    </location>
</feature>
<feature type="transmembrane region" description="Helical" evidence="10">
    <location>
        <begin position="82"/>
        <end position="100"/>
    </location>
</feature>
<sequence length="341" mass="37462">MSFDYASARPAAPRPSSFLASLTDSPRPPAPSGVPSVVHDTYDLFLNPVVPITFGLVYFVVAKTLSHYQDGKNRIRGKGWDTVVLLHNIILAVYSAWTFLGTAPHVFGEFWRGFANNGVAGLTHAFCDSDSSVWSATFSKYSYLFYLSKYWEVLDTAILLLKGKKVGMLQSYHHMGAIWTMYAAYVTQAMPVWIFCVANSLVHSIMYSYYACTAVSIPFPRFLKKSITRMQITQFLVGGSLAASYLFIKLPEVPGSGSAAEKARQHLSSASSSFEAGVNAFRQDPATCLRNVGQINAVKLNVAYLIPLTYLFVAFFVRTYRKNGDAAAAAKKASSKAAKAQ</sequence>
<dbReference type="GO" id="GO:0042761">
    <property type="term" value="P:very long-chain fatty acid biosynthetic process"/>
    <property type="evidence" value="ECO:0007669"/>
    <property type="project" value="TreeGrafter"/>
</dbReference>
<evidence type="ECO:0000256" key="4">
    <source>
        <dbReference type="ARBA" id="ARBA00022692"/>
    </source>
</evidence>
<dbReference type="PANTHER" id="PTHR11157">
    <property type="entry name" value="FATTY ACID ACYL TRANSFERASE-RELATED"/>
    <property type="match status" value="1"/>
</dbReference>
<keyword evidence="12" id="KW-1185">Reference proteome</keyword>
<keyword evidence="5 10" id="KW-0276">Fatty acid metabolism</keyword>
<keyword evidence="7 10" id="KW-0443">Lipid metabolism</keyword>
<evidence type="ECO:0000256" key="6">
    <source>
        <dbReference type="ARBA" id="ARBA00022989"/>
    </source>
</evidence>
<evidence type="ECO:0000256" key="3">
    <source>
        <dbReference type="ARBA" id="ARBA00022679"/>
    </source>
</evidence>
<reference evidence="11 12" key="1">
    <citation type="submission" date="2020-11" db="EMBL/GenBank/DDBJ databases">
        <title>Kefir isolates.</title>
        <authorList>
            <person name="Marcisauskas S."/>
            <person name="Kim Y."/>
            <person name="Blasche S."/>
        </authorList>
    </citation>
    <scope>NUCLEOTIDE SEQUENCE [LARGE SCALE GENOMIC DNA]</scope>
    <source>
        <strain evidence="11 12">KR</strain>
    </source>
</reference>
<proteinExistence type="inferred from homology"/>
<name>A0A9P6VTM9_RHOMI</name>
<evidence type="ECO:0000256" key="1">
    <source>
        <dbReference type="ARBA" id="ARBA00004141"/>
    </source>
</evidence>
<comment type="subcellular location">
    <subcellularLocation>
        <location evidence="1">Membrane</location>
        <topology evidence="1">Multi-pass membrane protein</topology>
    </subcellularLocation>
</comment>
<dbReference type="GO" id="GO:0034625">
    <property type="term" value="P:fatty acid elongation, monounsaturated fatty acid"/>
    <property type="evidence" value="ECO:0007669"/>
    <property type="project" value="TreeGrafter"/>
</dbReference>
<dbReference type="GO" id="GO:0034626">
    <property type="term" value="P:fatty acid elongation, polyunsaturated fatty acid"/>
    <property type="evidence" value="ECO:0007669"/>
    <property type="project" value="TreeGrafter"/>
</dbReference>
<evidence type="ECO:0000256" key="7">
    <source>
        <dbReference type="ARBA" id="ARBA00023098"/>
    </source>
</evidence>
<keyword evidence="8 10" id="KW-0472">Membrane</keyword>
<dbReference type="OrthoDB" id="10259681at2759"/>
<comment type="caution">
    <text evidence="11">The sequence shown here is derived from an EMBL/GenBank/DDBJ whole genome shotgun (WGS) entry which is preliminary data.</text>
</comment>
<feature type="transmembrane region" description="Helical" evidence="10">
    <location>
        <begin position="300"/>
        <end position="317"/>
    </location>
</feature>
<keyword evidence="2 10" id="KW-0444">Lipid biosynthesis</keyword>
<evidence type="ECO:0000256" key="9">
    <source>
        <dbReference type="ARBA" id="ARBA00023160"/>
    </source>
</evidence>
<dbReference type="PANTHER" id="PTHR11157:SF169">
    <property type="entry name" value="ELONGATION OF FATTY ACIDS PROTEIN"/>
    <property type="match status" value="1"/>
</dbReference>
<evidence type="ECO:0000256" key="5">
    <source>
        <dbReference type="ARBA" id="ARBA00022832"/>
    </source>
</evidence>
<keyword evidence="9 10" id="KW-0275">Fatty acid biosynthesis</keyword>
<evidence type="ECO:0000313" key="12">
    <source>
        <dbReference type="Proteomes" id="UP000777482"/>
    </source>
</evidence>
<dbReference type="AlphaFoldDB" id="A0A9P6VTM9"/>
<evidence type="ECO:0000313" key="11">
    <source>
        <dbReference type="EMBL" id="KAG0654603.1"/>
    </source>
</evidence>
<dbReference type="GO" id="GO:0030148">
    <property type="term" value="P:sphingolipid biosynthetic process"/>
    <property type="evidence" value="ECO:0007669"/>
    <property type="project" value="TreeGrafter"/>
</dbReference>
<dbReference type="GO" id="GO:0019367">
    <property type="term" value="P:fatty acid elongation, saturated fatty acid"/>
    <property type="evidence" value="ECO:0007669"/>
    <property type="project" value="TreeGrafter"/>
</dbReference>
<dbReference type="GO" id="GO:0009922">
    <property type="term" value="F:fatty acid elongase activity"/>
    <property type="evidence" value="ECO:0007669"/>
    <property type="project" value="InterPro"/>
</dbReference>
<dbReference type="InterPro" id="IPR002076">
    <property type="entry name" value="ELO_fam"/>
</dbReference>
<comment type="caution">
    <text evidence="10">Lacks conserved residue(s) required for the propagation of feature annotation.</text>
</comment>
<dbReference type="GO" id="GO:0005789">
    <property type="term" value="C:endoplasmic reticulum membrane"/>
    <property type="evidence" value="ECO:0007669"/>
    <property type="project" value="TreeGrafter"/>
</dbReference>
<dbReference type="Proteomes" id="UP000777482">
    <property type="component" value="Unassembled WGS sequence"/>
</dbReference>
<dbReference type="EMBL" id="PUHQ01000144">
    <property type="protein sequence ID" value="KAG0654603.1"/>
    <property type="molecule type" value="Genomic_DNA"/>
</dbReference>
<keyword evidence="6 10" id="KW-1133">Transmembrane helix</keyword>
<organism evidence="11 12">
    <name type="scientific">Rhodotorula mucilaginosa</name>
    <name type="common">Yeast</name>
    <name type="synonym">Rhodotorula rubra</name>
    <dbReference type="NCBI Taxonomy" id="5537"/>
    <lineage>
        <taxon>Eukaryota</taxon>
        <taxon>Fungi</taxon>
        <taxon>Dikarya</taxon>
        <taxon>Basidiomycota</taxon>
        <taxon>Pucciniomycotina</taxon>
        <taxon>Microbotryomycetes</taxon>
        <taxon>Sporidiobolales</taxon>
        <taxon>Sporidiobolaceae</taxon>
        <taxon>Rhodotorula</taxon>
    </lineage>
</organism>
<dbReference type="EC" id="2.3.1.-" evidence="10"/>
<comment type="catalytic activity">
    <reaction evidence="10">
        <text>an acyl-CoA + malonyl-CoA + H(+) = a 3-oxoacyl-CoA + CO2 + CoA</text>
        <dbReference type="Rhea" id="RHEA:50252"/>
        <dbReference type="ChEBI" id="CHEBI:15378"/>
        <dbReference type="ChEBI" id="CHEBI:16526"/>
        <dbReference type="ChEBI" id="CHEBI:57287"/>
        <dbReference type="ChEBI" id="CHEBI:57384"/>
        <dbReference type="ChEBI" id="CHEBI:58342"/>
        <dbReference type="ChEBI" id="CHEBI:90726"/>
    </reaction>
    <physiologicalReaction direction="left-to-right" evidence="10">
        <dbReference type="Rhea" id="RHEA:50253"/>
    </physiologicalReaction>
</comment>
<gene>
    <name evidence="11" type="ORF">C6P46_001578</name>
</gene>
<accession>A0A9P6VTM9</accession>
<keyword evidence="4 10" id="KW-0812">Transmembrane</keyword>
<evidence type="ECO:0000256" key="8">
    <source>
        <dbReference type="ARBA" id="ARBA00023136"/>
    </source>
</evidence>
<dbReference type="Pfam" id="PF01151">
    <property type="entry name" value="ELO"/>
    <property type="match status" value="1"/>
</dbReference>